<reference evidence="11 12" key="1">
    <citation type="journal article" date="2007" name="PLoS Pathog.">
        <title>Genome sequence of Babesia bovis and comparative analysis of apicomplexan hemoprotozoa.</title>
        <authorList>
            <person name="Brayton K.A."/>
            <person name="Lau A.O.T."/>
            <person name="Herndon D.R."/>
            <person name="Hannick L."/>
            <person name="Kappmeyer L.S."/>
            <person name="Berens S.J."/>
            <person name="Bidwell S.L."/>
            <person name="Brown W.C."/>
            <person name="Crabtree J."/>
            <person name="Fadrosh D."/>
            <person name="Feldblum T."/>
            <person name="Forberger H.A."/>
            <person name="Haas B.J."/>
            <person name="Howell J.M."/>
            <person name="Khouri H."/>
            <person name="Koo H."/>
            <person name="Mann D.J."/>
            <person name="Norimine J."/>
            <person name="Paulsen I.T."/>
            <person name="Radune D."/>
            <person name="Ren Q."/>
            <person name="Smith R.K. Jr."/>
            <person name="Suarez C.E."/>
            <person name="White O."/>
            <person name="Wortman J.R."/>
            <person name="Knowles D.P. Jr."/>
            <person name="McElwain T.F."/>
            <person name="Nene V.M."/>
        </authorList>
    </citation>
    <scope>NUCLEOTIDE SEQUENCE [LARGE SCALE GENOMIC DNA]</scope>
    <source>
        <strain evidence="11">T2Bo</strain>
    </source>
</reference>
<name>A7ARS4_BABBO</name>
<dbReference type="VEuPathDB" id="PiroplasmaDB:BBOV_IV008890"/>
<dbReference type="STRING" id="5865.A7ARS4"/>
<evidence type="ECO:0000256" key="3">
    <source>
        <dbReference type="ARBA" id="ARBA00022617"/>
    </source>
</evidence>
<dbReference type="Pfam" id="PF01265">
    <property type="entry name" value="Cyto_heme_lyase"/>
    <property type="match status" value="1"/>
</dbReference>
<reference evidence="12" key="3">
    <citation type="journal article" date="2021" name="Int. J. Parasitol.">
        <title>Comparative analysis of gene expression between Babesia bovis blood stages and kinetes allowed by improved genome annotation.</title>
        <authorList>
            <person name="Ueti M.W."/>
            <person name="Johnson W.C."/>
            <person name="Kappmeyer L.S."/>
            <person name="Herndon D.R."/>
            <person name="Mousel M.R."/>
            <person name="Reif K.E."/>
            <person name="Taus N.S."/>
            <person name="Ifeonu O.O."/>
            <person name="Silva J.C."/>
            <person name="Suarez C.E."/>
            <person name="Brayton K.A."/>
        </authorList>
    </citation>
    <scope>NUCLEOTIDE SEQUENCE [LARGE SCALE GENOMIC DNA]</scope>
</reference>
<dbReference type="AlphaFoldDB" id="A7ARS4"/>
<evidence type="ECO:0000256" key="2">
    <source>
        <dbReference type="ARBA" id="ARBA00007255"/>
    </source>
</evidence>
<keyword evidence="5 10" id="KW-0999">Mitochondrion inner membrane</keyword>
<keyword evidence="6 10" id="KW-0408">Iron</keyword>
<keyword evidence="9 10" id="KW-0456">Lyase</keyword>
<dbReference type="GO" id="GO:0005743">
    <property type="term" value="C:mitochondrial inner membrane"/>
    <property type="evidence" value="ECO:0007669"/>
    <property type="project" value="UniProtKB-SubCell"/>
</dbReference>
<protein>
    <recommendedName>
        <fullName evidence="10">Holocytochrome c-type synthase</fullName>
        <ecNumber evidence="10">4.4.1.17</ecNumber>
    </recommendedName>
</protein>
<comment type="catalytic activity">
    <reaction evidence="10">
        <text>holo-[cytochrome c] = apo-[cytochrome c] + heme b</text>
        <dbReference type="Rhea" id="RHEA:22648"/>
        <dbReference type="Rhea" id="RHEA-COMP:10725"/>
        <dbReference type="Rhea" id="RHEA-COMP:10726"/>
        <dbReference type="ChEBI" id="CHEBI:29950"/>
        <dbReference type="ChEBI" id="CHEBI:60344"/>
        <dbReference type="ChEBI" id="CHEBI:83739"/>
        <dbReference type="EC" id="4.4.1.17"/>
    </reaction>
</comment>
<keyword evidence="3 10" id="KW-0349">Heme</keyword>
<evidence type="ECO:0000256" key="5">
    <source>
        <dbReference type="ARBA" id="ARBA00022792"/>
    </source>
</evidence>
<dbReference type="EMBL" id="AAXT01000002">
    <property type="protein sequence ID" value="EDO07243.1"/>
    <property type="molecule type" value="Genomic_DNA"/>
</dbReference>
<keyword evidence="8 10" id="KW-0472">Membrane</keyword>
<comment type="subcellular location">
    <subcellularLocation>
        <location evidence="1 10">Mitochondrion inner membrane</location>
    </subcellularLocation>
</comment>
<evidence type="ECO:0000256" key="8">
    <source>
        <dbReference type="ARBA" id="ARBA00023136"/>
    </source>
</evidence>
<sequence length="196" mass="22378">MAKMGTAGQILPPSCPVESQYSDEKLRTKSNCGSAQTEASTIPIISASDLKVLSSTRIQSNIPGKEYNWIYPSERQFFRSSLAKGHQVEAKVIPTVVKIHNAINEKAWERIIEYEDLHAEHCEKPVLAHFIGKKDELSMRARLKHFMGYKLPYIIDFYEGKAPNNEPVAVYMDVRPALTLEGIIDRARLWFKKKWN</sequence>
<evidence type="ECO:0000256" key="1">
    <source>
        <dbReference type="ARBA" id="ARBA00004273"/>
    </source>
</evidence>
<reference evidence="12" key="2">
    <citation type="journal article" date="2020" name="Data Brief">
        <title>Transcriptome dataset of Babesia bovis life stages within vertebrate and invertebrate hosts.</title>
        <authorList>
            <person name="Ueti M.W."/>
            <person name="Johnson W.C."/>
            <person name="Kappmeyer L.S."/>
            <person name="Herndon D.R."/>
            <person name="Mousel M.R."/>
            <person name="Reif K.E."/>
            <person name="Taus N.S."/>
            <person name="Ifeonu O.O."/>
            <person name="Silva J.C."/>
            <person name="Suarez C.E."/>
            <person name="Brayton K.A."/>
        </authorList>
    </citation>
    <scope>NUCLEOTIDE SEQUENCE [LARGE SCALE GENOMIC DNA]</scope>
</reference>
<evidence type="ECO:0000313" key="11">
    <source>
        <dbReference type="EMBL" id="EDO07243.1"/>
    </source>
</evidence>
<dbReference type="GO" id="GO:0004408">
    <property type="term" value="F:holocytochrome-c synthase activity"/>
    <property type="evidence" value="ECO:0007669"/>
    <property type="project" value="UniProtKB-EC"/>
</dbReference>
<dbReference type="InParanoid" id="A7ARS4"/>
<accession>A7ARS4</accession>
<dbReference type="PANTHER" id="PTHR12743">
    <property type="entry name" value="CYTOCHROME C1 HEME LYASE"/>
    <property type="match status" value="1"/>
</dbReference>
<evidence type="ECO:0000256" key="4">
    <source>
        <dbReference type="ARBA" id="ARBA00022723"/>
    </source>
</evidence>
<evidence type="ECO:0000256" key="9">
    <source>
        <dbReference type="ARBA" id="ARBA00023239"/>
    </source>
</evidence>
<dbReference type="OMA" id="WERIIEY"/>
<evidence type="ECO:0000256" key="6">
    <source>
        <dbReference type="ARBA" id="ARBA00023004"/>
    </source>
</evidence>
<dbReference type="Proteomes" id="UP000002173">
    <property type="component" value="Unassembled WGS sequence"/>
</dbReference>
<comment type="caution">
    <text evidence="11">The sequence shown here is derived from an EMBL/GenBank/DDBJ whole genome shotgun (WGS) entry which is preliminary data.</text>
</comment>
<dbReference type="EC" id="4.4.1.17" evidence="10"/>
<dbReference type="GO" id="GO:0046872">
    <property type="term" value="F:metal ion binding"/>
    <property type="evidence" value="ECO:0007669"/>
    <property type="project" value="UniProtKB-KW"/>
</dbReference>
<proteinExistence type="inferred from homology"/>
<comment type="similarity">
    <text evidence="2 10">Belongs to the cytochrome c-type heme lyase family.</text>
</comment>
<dbReference type="eggNOG" id="KOG3996">
    <property type="taxonomic scope" value="Eukaryota"/>
</dbReference>
<dbReference type="PANTHER" id="PTHR12743:SF0">
    <property type="entry name" value="HOLOCYTOCHROME C-TYPE SYNTHASE"/>
    <property type="match status" value="1"/>
</dbReference>
<gene>
    <name evidence="11" type="ORF">BBOV_IV008890</name>
</gene>
<comment type="function">
    <text evidence="10">Lyase that catalyzes the covalent linking of the heme group to the cytochrome C apoprotein to produce the mature functional cytochrome.</text>
</comment>
<keyword evidence="4 10" id="KW-0479">Metal-binding</keyword>
<organism evidence="11 12">
    <name type="scientific">Babesia bovis</name>
    <dbReference type="NCBI Taxonomy" id="5865"/>
    <lineage>
        <taxon>Eukaryota</taxon>
        <taxon>Sar</taxon>
        <taxon>Alveolata</taxon>
        <taxon>Apicomplexa</taxon>
        <taxon>Aconoidasida</taxon>
        <taxon>Piroplasmida</taxon>
        <taxon>Babesiidae</taxon>
        <taxon>Babesia</taxon>
    </lineage>
</organism>
<evidence type="ECO:0000256" key="10">
    <source>
        <dbReference type="RuleBase" id="RU363130"/>
    </source>
</evidence>
<evidence type="ECO:0000256" key="7">
    <source>
        <dbReference type="ARBA" id="ARBA00023128"/>
    </source>
</evidence>
<evidence type="ECO:0000313" key="12">
    <source>
        <dbReference type="Proteomes" id="UP000002173"/>
    </source>
</evidence>
<keyword evidence="12" id="KW-1185">Reference proteome</keyword>
<dbReference type="InterPro" id="IPR000511">
    <property type="entry name" value="Holocyt_c/c1_synthase"/>
</dbReference>
<keyword evidence="7 10" id="KW-0496">Mitochondrion</keyword>